<organism evidence="2 3">
    <name type="scientific">Encephalitozoon intestinalis (strain ATCC 50506)</name>
    <name type="common">Microsporidian parasite</name>
    <name type="synonym">Septata intestinalis</name>
    <dbReference type="NCBI Taxonomy" id="876142"/>
    <lineage>
        <taxon>Eukaryota</taxon>
        <taxon>Fungi</taxon>
        <taxon>Fungi incertae sedis</taxon>
        <taxon>Microsporidia</taxon>
        <taxon>Unikaryonidae</taxon>
        <taxon>Encephalitozoon</taxon>
    </lineage>
</organism>
<dbReference type="GO" id="GO:0006357">
    <property type="term" value="P:regulation of transcription by RNA polymerase II"/>
    <property type="evidence" value="ECO:0007669"/>
    <property type="project" value="InterPro"/>
</dbReference>
<dbReference type="GO" id="GO:0003712">
    <property type="term" value="F:transcription coregulator activity"/>
    <property type="evidence" value="ECO:0007669"/>
    <property type="project" value="InterPro"/>
</dbReference>
<comment type="similarity">
    <text evidence="1">Belongs to the Mediator complex subunit 18 family.</text>
</comment>
<reference evidence="2 3" key="2">
    <citation type="journal article" date="2012" name="Proc. Natl. Acad. Sci. U.S.A.">
        <title>Gain and loss of multiple functionally related, horizontally transferred genes in the reduced genomes of two microsporidian parasites.</title>
        <authorList>
            <person name="Pombert J.-F."/>
            <person name="Selman M."/>
            <person name="Burki F."/>
            <person name="Bardell F.T."/>
            <person name="Farinelli L."/>
            <person name="Solter L.F."/>
            <person name="Whitman D.W."/>
            <person name="Weiss L.M."/>
            <person name="Corradi N."/>
            <person name="Keeling P.J."/>
        </authorList>
    </citation>
    <scope>NUCLEOTIDE SEQUENCE [LARGE SCALE GENOMIC DNA]</scope>
    <source>
        <strain evidence="2 3">ATCC 50506</strain>
    </source>
</reference>
<protein>
    <recommendedName>
        <fullName evidence="1">Mediator of RNA polymerase II transcription subunit 18</fullName>
    </recommendedName>
    <alternativeName>
        <fullName evidence="1">Mediator complex subunit 18</fullName>
    </alternativeName>
</protein>
<keyword evidence="1" id="KW-0804">Transcription</keyword>
<keyword evidence="1" id="KW-0539">Nucleus</keyword>
<accession>E0S7Z5</accession>
<dbReference type="GeneID" id="9698008"/>
<dbReference type="RefSeq" id="XP_003073190.1">
    <property type="nucleotide sequence ID" value="XM_003073144.1"/>
</dbReference>
<keyword evidence="3" id="KW-1185">Reference proteome</keyword>
<proteinExistence type="inferred from homology"/>
<dbReference type="OrthoDB" id="2191587at2759"/>
<dbReference type="Pfam" id="PF09637">
    <property type="entry name" value="Med18"/>
    <property type="match status" value="1"/>
</dbReference>
<evidence type="ECO:0000313" key="3">
    <source>
        <dbReference type="Proteomes" id="UP000002313"/>
    </source>
</evidence>
<dbReference type="HOGENOM" id="CLU_1570638_0_0_1"/>
<dbReference type="Proteomes" id="UP000002313">
    <property type="component" value="Chromosome VII"/>
</dbReference>
<comment type="subcellular location">
    <subcellularLocation>
        <location evidence="1">Nucleus</location>
    </subcellularLocation>
</comment>
<sequence>MIECSVFGYLMEVDCICNHLKLHKRTDKTVSEAVYSNGTNVLLVSKEDDGIYLSSRGPPDRNKNRMSFCSRVQKSRIRTLDTLKEFLSSFGFELVREGQVELTTFEKGAGRIEISRSISDEGNSQEVDTGRYWLVKVFVTSENTQNGERMLSRLIEELEDQVQLIKPSIK</sequence>
<name>E0S7Z5_ENCIT</name>
<evidence type="ECO:0000256" key="1">
    <source>
        <dbReference type="RuleBase" id="RU364150"/>
    </source>
</evidence>
<comment type="subunit">
    <text evidence="1">Component of the Mediator complex.</text>
</comment>
<keyword evidence="1" id="KW-0010">Activator</keyword>
<dbReference type="AlphaFoldDB" id="E0S7Z5"/>
<evidence type="ECO:0000313" key="2">
    <source>
        <dbReference type="EMBL" id="ADM11830.1"/>
    </source>
</evidence>
<dbReference type="VEuPathDB" id="MicrosporidiaDB:Eint_070660"/>
<dbReference type="KEGG" id="ein:Eint_070660"/>
<keyword evidence="1" id="KW-0805">Transcription regulation</keyword>
<dbReference type="Gene3D" id="2.40.320.10">
    <property type="entry name" value="Hypothetical Protein Pfu-838710-001"/>
    <property type="match status" value="1"/>
</dbReference>
<dbReference type="GO" id="GO:0016592">
    <property type="term" value="C:mediator complex"/>
    <property type="evidence" value="ECO:0007669"/>
    <property type="project" value="InterPro"/>
</dbReference>
<reference evidence="2 3" key="1">
    <citation type="journal article" date="2010" name="Nat. Commun.">
        <title>The complete sequence of the smallest known nuclear genome from the microsporidian Encephalitozoon intestinalis.</title>
        <authorList>
            <person name="Corradi N."/>
            <person name="Pombert J.-F."/>
            <person name="Farinelli L."/>
            <person name="Didier E.S."/>
            <person name="Keeling P.J."/>
        </authorList>
    </citation>
    <scope>NUCLEOTIDE SEQUENCE [LARGE SCALE GENOMIC DNA]</scope>
    <source>
        <strain evidence="2 3">ATCC 50506</strain>
    </source>
</reference>
<gene>
    <name evidence="1" type="primary">MED18</name>
    <name evidence="2" type="ORF">Eint_070660</name>
</gene>
<dbReference type="EMBL" id="CP001948">
    <property type="protein sequence ID" value="ADM11830.1"/>
    <property type="molecule type" value="Genomic_DNA"/>
</dbReference>
<comment type="function">
    <text evidence="1">Component of the Mediator complex, a coactivator involved in the regulated transcription of nearly all RNA polymerase II-dependent genes. Mediator functions as a bridge to convey information from gene-specific regulatory proteins to the basal RNA polymerase II transcription machinery. Mediator is recruited to promoters by direct interactions with regulatory proteins and serves as a scaffold for the assembly of a functional preinitiation complex with RNA polymerase II and the general transcription factors.</text>
</comment>
<dbReference type="InterPro" id="IPR019095">
    <property type="entry name" value="Mediator_Med18"/>
</dbReference>